<evidence type="ECO:0000313" key="11">
    <source>
        <dbReference type="Proteomes" id="UP001501358"/>
    </source>
</evidence>
<evidence type="ECO:0000259" key="9">
    <source>
        <dbReference type="PROSITE" id="PS50928"/>
    </source>
</evidence>
<evidence type="ECO:0000256" key="1">
    <source>
        <dbReference type="ARBA" id="ARBA00004651"/>
    </source>
</evidence>
<dbReference type="InterPro" id="IPR035906">
    <property type="entry name" value="MetI-like_sf"/>
</dbReference>
<evidence type="ECO:0000256" key="5">
    <source>
        <dbReference type="ARBA" id="ARBA00022989"/>
    </source>
</evidence>
<dbReference type="RefSeq" id="WP_344381103.1">
    <property type="nucleotide sequence ID" value="NZ_BAAATA010000001.1"/>
</dbReference>
<feature type="transmembrane region" description="Helical" evidence="7">
    <location>
        <begin position="222"/>
        <end position="244"/>
    </location>
</feature>
<evidence type="ECO:0000256" key="3">
    <source>
        <dbReference type="ARBA" id="ARBA00022475"/>
    </source>
</evidence>
<keyword evidence="3" id="KW-1003">Cell membrane</keyword>
<reference evidence="10 11" key="1">
    <citation type="journal article" date="2019" name="Int. J. Syst. Evol. Microbiol.">
        <title>The Global Catalogue of Microorganisms (GCM) 10K type strain sequencing project: providing services to taxonomists for standard genome sequencing and annotation.</title>
        <authorList>
            <consortium name="The Broad Institute Genomics Platform"/>
            <consortium name="The Broad Institute Genome Sequencing Center for Infectious Disease"/>
            <person name="Wu L."/>
            <person name="Ma J."/>
        </authorList>
    </citation>
    <scope>NUCLEOTIDE SEQUENCE [LARGE SCALE GENOMIC DNA]</scope>
    <source>
        <strain evidence="10 11">JCM 6307</strain>
    </source>
</reference>
<feature type="domain" description="ABC transmembrane type-1" evidence="9">
    <location>
        <begin position="111"/>
        <end position="300"/>
    </location>
</feature>
<sequence>MTTEAVPAVRPATTPGKAGGTGRSGGGASGAGRVARALRPGAGRQMHGGPVAHLLLGVASLLSLFPIYYTLVAASRTSGEVTNTPPPLVPGPNLFTNLGKAWEQANMGTAMINSMIVAGSVATCTVLFATLAGFAFAKLRFTGRNVLLMLVIGTMMIPPQLGVVPLFMMMADLGLGQKLPSVIFPTLVSAVGVFFMRQYLAEALPDELIEAGRVDGAHSLRIFWSIVLPVCRPPMAVLFMITFVQAWNDFFWPYIALDTTNPTIPVALTELSTGYVPDMSVVMAGALLGTLPLLVMFVVFGRQIVGGIMQGAVKG</sequence>
<keyword evidence="5 7" id="KW-1133">Transmembrane helix</keyword>
<dbReference type="PROSITE" id="PS50928">
    <property type="entry name" value="ABC_TM1"/>
    <property type="match status" value="1"/>
</dbReference>
<name>A0ABN3KTG8_9ACTN</name>
<organism evidence="10 11">
    <name type="scientific">Streptomyces thermolineatus</name>
    <dbReference type="NCBI Taxonomy" id="44033"/>
    <lineage>
        <taxon>Bacteria</taxon>
        <taxon>Bacillati</taxon>
        <taxon>Actinomycetota</taxon>
        <taxon>Actinomycetes</taxon>
        <taxon>Kitasatosporales</taxon>
        <taxon>Streptomycetaceae</taxon>
        <taxon>Streptomyces</taxon>
    </lineage>
</organism>
<dbReference type="SUPFAM" id="SSF161098">
    <property type="entry name" value="MetI-like"/>
    <property type="match status" value="1"/>
</dbReference>
<dbReference type="Pfam" id="PF00528">
    <property type="entry name" value="BPD_transp_1"/>
    <property type="match status" value="1"/>
</dbReference>
<dbReference type="PANTHER" id="PTHR43744">
    <property type="entry name" value="ABC TRANSPORTER PERMEASE PROTEIN MG189-RELATED-RELATED"/>
    <property type="match status" value="1"/>
</dbReference>
<feature type="transmembrane region" description="Helical" evidence="7">
    <location>
        <begin position="146"/>
        <end position="170"/>
    </location>
</feature>
<dbReference type="CDD" id="cd06261">
    <property type="entry name" value="TM_PBP2"/>
    <property type="match status" value="1"/>
</dbReference>
<keyword evidence="4 7" id="KW-0812">Transmembrane</keyword>
<feature type="compositionally biased region" description="Gly residues" evidence="8">
    <location>
        <begin position="17"/>
        <end position="30"/>
    </location>
</feature>
<comment type="subcellular location">
    <subcellularLocation>
        <location evidence="1 7">Cell membrane</location>
        <topology evidence="1 7">Multi-pass membrane protein</topology>
    </subcellularLocation>
</comment>
<evidence type="ECO:0000256" key="7">
    <source>
        <dbReference type="RuleBase" id="RU363032"/>
    </source>
</evidence>
<evidence type="ECO:0000256" key="6">
    <source>
        <dbReference type="ARBA" id="ARBA00023136"/>
    </source>
</evidence>
<feature type="transmembrane region" description="Helical" evidence="7">
    <location>
        <begin position="281"/>
        <end position="300"/>
    </location>
</feature>
<dbReference type="EMBL" id="BAAATA010000001">
    <property type="protein sequence ID" value="GAA2469510.1"/>
    <property type="molecule type" value="Genomic_DNA"/>
</dbReference>
<keyword evidence="2 7" id="KW-0813">Transport</keyword>
<dbReference type="Proteomes" id="UP001501358">
    <property type="component" value="Unassembled WGS sequence"/>
</dbReference>
<dbReference type="InterPro" id="IPR000515">
    <property type="entry name" value="MetI-like"/>
</dbReference>
<proteinExistence type="inferred from homology"/>
<evidence type="ECO:0000313" key="10">
    <source>
        <dbReference type="EMBL" id="GAA2469510.1"/>
    </source>
</evidence>
<protein>
    <submittedName>
        <fullName evidence="10">Carbohydrate ABC transporter permease</fullName>
    </submittedName>
</protein>
<dbReference type="Gene3D" id="1.10.3720.10">
    <property type="entry name" value="MetI-like"/>
    <property type="match status" value="1"/>
</dbReference>
<feature type="transmembrane region" description="Helical" evidence="7">
    <location>
        <begin position="51"/>
        <end position="71"/>
    </location>
</feature>
<gene>
    <name evidence="10" type="ORF">GCM10010406_01100</name>
</gene>
<feature type="transmembrane region" description="Helical" evidence="7">
    <location>
        <begin position="182"/>
        <end position="201"/>
    </location>
</feature>
<dbReference type="PANTHER" id="PTHR43744:SF12">
    <property type="entry name" value="ABC TRANSPORTER PERMEASE PROTEIN MG189-RELATED"/>
    <property type="match status" value="1"/>
</dbReference>
<comment type="caution">
    <text evidence="10">The sequence shown here is derived from an EMBL/GenBank/DDBJ whole genome shotgun (WGS) entry which is preliminary data.</text>
</comment>
<comment type="similarity">
    <text evidence="7">Belongs to the binding-protein-dependent transport system permease family.</text>
</comment>
<evidence type="ECO:0000256" key="8">
    <source>
        <dbReference type="SAM" id="MobiDB-lite"/>
    </source>
</evidence>
<feature type="transmembrane region" description="Helical" evidence="7">
    <location>
        <begin position="110"/>
        <end position="134"/>
    </location>
</feature>
<evidence type="ECO:0000256" key="4">
    <source>
        <dbReference type="ARBA" id="ARBA00022692"/>
    </source>
</evidence>
<keyword evidence="11" id="KW-1185">Reference proteome</keyword>
<feature type="region of interest" description="Disordered" evidence="8">
    <location>
        <begin position="1"/>
        <end position="33"/>
    </location>
</feature>
<keyword evidence="6 7" id="KW-0472">Membrane</keyword>
<accession>A0ABN3KTG8</accession>
<evidence type="ECO:0000256" key="2">
    <source>
        <dbReference type="ARBA" id="ARBA00022448"/>
    </source>
</evidence>